<name>A0A0F9KU49_9ZZZZ</name>
<dbReference type="Gene3D" id="3.40.960.10">
    <property type="entry name" value="VSR Endonuclease"/>
    <property type="match status" value="1"/>
</dbReference>
<evidence type="ECO:0000313" key="1">
    <source>
        <dbReference type="EMBL" id="KKM85834.1"/>
    </source>
</evidence>
<comment type="caution">
    <text evidence="1">The sequence shown here is derived from an EMBL/GenBank/DDBJ whole genome shotgun (WGS) entry which is preliminary data.</text>
</comment>
<gene>
    <name evidence="1" type="ORF">LCGC14_1285050</name>
</gene>
<accession>A0A0F9KU49</accession>
<dbReference type="EMBL" id="LAZR01007347">
    <property type="protein sequence ID" value="KKM85834.1"/>
    <property type="molecule type" value="Genomic_DNA"/>
</dbReference>
<organism evidence="1">
    <name type="scientific">marine sediment metagenome</name>
    <dbReference type="NCBI Taxonomy" id="412755"/>
    <lineage>
        <taxon>unclassified sequences</taxon>
        <taxon>metagenomes</taxon>
        <taxon>ecological metagenomes</taxon>
    </lineage>
</organism>
<protein>
    <recommendedName>
        <fullName evidence="2">DUF559 domain-containing protein</fullName>
    </recommendedName>
</protein>
<sequence length="137" mass="16759">MICRRFFERIFKVNFPKQRPEWLVNPITGGQMHLDGYCKKLKLAFEFNGPQHYVYYPKYHKSYEDFLKQQERDGIKAKLCKKMGITLIVVPHTLDYYEFQDYIVEEYEKLTGKEIKTKYKYDWKTFKQENLDISEFL</sequence>
<dbReference type="AlphaFoldDB" id="A0A0F9KU49"/>
<reference evidence="1" key="1">
    <citation type="journal article" date="2015" name="Nature">
        <title>Complex archaea that bridge the gap between prokaryotes and eukaryotes.</title>
        <authorList>
            <person name="Spang A."/>
            <person name="Saw J.H."/>
            <person name="Jorgensen S.L."/>
            <person name="Zaremba-Niedzwiedzka K."/>
            <person name="Martijn J."/>
            <person name="Lind A.E."/>
            <person name="van Eijk R."/>
            <person name="Schleper C."/>
            <person name="Guy L."/>
            <person name="Ettema T.J."/>
        </authorList>
    </citation>
    <scope>NUCLEOTIDE SEQUENCE</scope>
</reference>
<proteinExistence type="predicted"/>
<evidence type="ECO:0008006" key="2">
    <source>
        <dbReference type="Google" id="ProtNLM"/>
    </source>
</evidence>